<organism evidence="2 3">
    <name type="scientific">Xenoophorus captivus</name>
    <dbReference type="NCBI Taxonomy" id="1517983"/>
    <lineage>
        <taxon>Eukaryota</taxon>
        <taxon>Metazoa</taxon>
        <taxon>Chordata</taxon>
        <taxon>Craniata</taxon>
        <taxon>Vertebrata</taxon>
        <taxon>Euteleostomi</taxon>
        <taxon>Actinopterygii</taxon>
        <taxon>Neopterygii</taxon>
        <taxon>Teleostei</taxon>
        <taxon>Neoteleostei</taxon>
        <taxon>Acanthomorphata</taxon>
        <taxon>Ovalentaria</taxon>
        <taxon>Atherinomorphae</taxon>
        <taxon>Cyprinodontiformes</taxon>
        <taxon>Goodeidae</taxon>
        <taxon>Xenoophorus</taxon>
    </lineage>
</organism>
<evidence type="ECO:0000313" key="2">
    <source>
        <dbReference type="EMBL" id="MEQ2208206.1"/>
    </source>
</evidence>
<accession>A0ABV0RKG3</accession>
<proteinExistence type="predicted"/>
<gene>
    <name evidence="2" type="primary">PLCE1</name>
    <name evidence="2" type="ORF">XENOCAPTIV_025553</name>
</gene>
<sequence>MVSRKTRSCKEGLYRNGPESDSIDQEDPDLLTRNGSDLGLFIRTRHLMSDNQKQISDAIAAASIVTNGTGVENASLGVLGLAIPQLNDFLVNCQREYLSYDEILSIIQVKVWNRVENNTL</sequence>
<dbReference type="Proteomes" id="UP001434883">
    <property type="component" value="Unassembled WGS sequence"/>
</dbReference>
<comment type="caution">
    <text evidence="2">The sequence shown here is derived from an EMBL/GenBank/DDBJ whole genome shotgun (WGS) entry which is preliminary data.</text>
</comment>
<evidence type="ECO:0000256" key="1">
    <source>
        <dbReference type="SAM" id="MobiDB-lite"/>
    </source>
</evidence>
<name>A0ABV0RKG3_9TELE</name>
<evidence type="ECO:0000313" key="3">
    <source>
        <dbReference type="Proteomes" id="UP001434883"/>
    </source>
</evidence>
<feature type="region of interest" description="Disordered" evidence="1">
    <location>
        <begin position="1"/>
        <end position="30"/>
    </location>
</feature>
<keyword evidence="3" id="KW-1185">Reference proteome</keyword>
<reference evidence="2 3" key="1">
    <citation type="submission" date="2021-06" db="EMBL/GenBank/DDBJ databases">
        <authorList>
            <person name="Palmer J.M."/>
        </authorList>
    </citation>
    <scope>NUCLEOTIDE SEQUENCE [LARGE SCALE GENOMIC DNA]</scope>
    <source>
        <strain evidence="2 3">XC_2019</strain>
        <tissue evidence="2">Muscle</tissue>
    </source>
</reference>
<dbReference type="EMBL" id="JAHRIN010050420">
    <property type="protein sequence ID" value="MEQ2208206.1"/>
    <property type="molecule type" value="Genomic_DNA"/>
</dbReference>
<protein>
    <submittedName>
        <fullName evidence="2">1-phosphatidylinositol 4,5-bisphosphate phosphodiesterase epsilon-1</fullName>
    </submittedName>
</protein>